<dbReference type="RefSeq" id="YP_223970.1">
    <property type="nucleotide sequence ID" value="NC_006938.1"/>
</dbReference>
<evidence type="ECO:0000313" key="1">
    <source>
        <dbReference type="EMBL" id="AAT69522.1"/>
    </source>
</evidence>
<dbReference type="GeneID" id="3342376"/>
<dbReference type="KEGG" id="vg:3342376"/>
<proteinExistence type="predicted"/>
<gene>
    <name evidence="1" type="ORF">JL001p46</name>
</gene>
<protein>
    <submittedName>
        <fullName evidence="1">Gp46</fullName>
    </submittedName>
</protein>
<dbReference type="EMBL" id="AY576273">
    <property type="protein sequence ID" value="AAT69522.1"/>
    <property type="molecule type" value="Genomic_DNA"/>
</dbReference>
<reference evidence="1 2" key="1">
    <citation type="journal article" date="2005" name="Appl. Environ. Microbiol.">
        <title>Genomic analysis of bacteriophage PhiJL001: insights into its interaction with a sponge-associated alpha-proteobacterium.</title>
        <authorList>
            <person name="Lohr J.E."/>
            <person name="Chen F."/>
            <person name="Hill R.T."/>
        </authorList>
    </citation>
    <scope>NUCLEOTIDE SEQUENCE</scope>
</reference>
<evidence type="ECO:0000313" key="2">
    <source>
        <dbReference type="Proteomes" id="UP000000993"/>
    </source>
</evidence>
<name>Q5DN59_9CAUD</name>
<accession>Q5DN59</accession>
<dbReference type="Proteomes" id="UP000000993">
    <property type="component" value="Segment"/>
</dbReference>
<keyword evidence="2" id="KW-1185">Reference proteome</keyword>
<organism evidence="1 2">
    <name type="scientific">Alphaproteobacteria phage PhiJL001</name>
    <dbReference type="NCBI Taxonomy" id="2681607"/>
    <lineage>
        <taxon>Viruses</taxon>
        <taxon>Duplodnaviria</taxon>
        <taxon>Heunggongvirae</taxon>
        <taxon>Uroviricota</taxon>
        <taxon>Caudoviricetes</taxon>
        <taxon>Mesyanzhinovviridae</taxon>
        <taxon>Keylargovirus</taxon>
        <taxon>Keylargovirus JL001</taxon>
    </lineage>
</organism>
<sequence>MSDWEWEQWWRTRGFPELGDYIQVAFTWKVGGEKGVQEGFVTSINGDYIGLNGESGDPDKNAYAWRKRIVPSKEKEREEIVSPLTLA</sequence>